<comment type="caution">
    <text evidence="3">The sequence shown here is derived from an EMBL/GenBank/DDBJ whole genome shotgun (WGS) entry which is preliminary data.</text>
</comment>
<evidence type="ECO:0000313" key="4">
    <source>
        <dbReference type="Proteomes" id="UP000006034"/>
    </source>
</evidence>
<dbReference type="InterPro" id="IPR029032">
    <property type="entry name" value="AhpD-like"/>
</dbReference>
<dbReference type="Proteomes" id="UP000006034">
    <property type="component" value="Unassembled WGS sequence"/>
</dbReference>
<feature type="domain" description="Carboxymuconolactone decarboxylase-like" evidence="2">
    <location>
        <begin position="208"/>
        <end position="288"/>
    </location>
</feature>
<dbReference type="eggNOG" id="COG0599">
    <property type="taxonomic scope" value="Bacteria"/>
</dbReference>
<name>E5Y9C2_BILW3</name>
<feature type="domain" description="Carboxymuconolactone decarboxylase-like" evidence="2">
    <location>
        <begin position="69"/>
        <end position="153"/>
    </location>
</feature>
<sequence>MPAHKKRNISCGLFAALFCLLLSGAAIAASSPTQQVPNGGKNMSRAALAEKKQLERFGNARSPLEATDPDFAEMRDRLIWGEVAWHGSLDAKMQELITLVVLTASQTLDGFAPHVGAALQVGATPEEIKEAMYQCAPYIGFPKTEKALRLVNEVFREKRIPLPVASQKTVTEDDRFMQGVKVQKSIFGAAIDAMHKSTPQNQRHLLRDMLSAFCFGDVYTRKGLDLRTREILTFCIISSLGGCESQVKSHVQGNVNVGNTKENLIDALTCCLPYIGFPRTLNALGCVNAVIPEN</sequence>
<reference evidence="3 4" key="1">
    <citation type="submission" date="2010-10" db="EMBL/GenBank/DDBJ databases">
        <authorList>
            <consortium name="The Broad Institute Genome Sequencing Platform"/>
            <person name="Ward D."/>
            <person name="Earl A."/>
            <person name="Feldgarden M."/>
            <person name="Young S.K."/>
            <person name="Gargeya S."/>
            <person name="Zeng Q."/>
            <person name="Alvarado L."/>
            <person name="Berlin A."/>
            <person name="Bochicchio J."/>
            <person name="Chapman S.B."/>
            <person name="Chen Z."/>
            <person name="Freedman E."/>
            <person name="Gellesch M."/>
            <person name="Goldberg J."/>
            <person name="Griggs A."/>
            <person name="Gujja S."/>
            <person name="Heilman E."/>
            <person name="Heiman D."/>
            <person name="Howarth C."/>
            <person name="Mehta T."/>
            <person name="Neiman D."/>
            <person name="Pearson M."/>
            <person name="Roberts A."/>
            <person name="Saif S."/>
            <person name="Shea T."/>
            <person name="Shenoy N."/>
            <person name="Sisk P."/>
            <person name="Stolte C."/>
            <person name="Sykes S."/>
            <person name="White J."/>
            <person name="Yandava C."/>
            <person name="Allen-Vercoe E."/>
            <person name="Sibley C."/>
            <person name="Ambrose C.E."/>
            <person name="Strauss J."/>
            <person name="Daigneault M."/>
            <person name="Haas B."/>
            <person name="Nusbaum C."/>
            <person name="Birren B."/>
        </authorList>
    </citation>
    <scope>NUCLEOTIDE SEQUENCE [LARGE SCALE GENOMIC DNA]</scope>
    <source>
        <strain evidence="3 4">3_1_6</strain>
    </source>
</reference>
<reference evidence="3 4" key="2">
    <citation type="submission" date="2013-04" db="EMBL/GenBank/DDBJ databases">
        <title>The Genome Sequence of Bilophila wadsworthia 3_1_6.</title>
        <authorList>
            <consortium name="The Broad Institute Genomics Platform"/>
            <person name="Earl A."/>
            <person name="Ward D."/>
            <person name="Feldgarden M."/>
            <person name="Gevers D."/>
            <person name="Sibley C."/>
            <person name="Strauss J."/>
            <person name="Allen-Vercoe E."/>
            <person name="Walker B."/>
            <person name="Young S."/>
            <person name="Zeng Q."/>
            <person name="Gargeya S."/>
            <person name="Fitzgerald M."/>
            <person name="Haas B."/>
            <person name="Abouelleil A."/>
            <person name="Allen A.W."/>
            <person name="Alvarado L."/>
            <person name="Arachchi H.M."/>
            <person name="Berlin A.M."/>
            <person name="Chapman S.B."/>
            <person name="Gainer-Dewar J."/>
            <person name="Goldberg J."/>
            <person name="Griggs A."/>
            <person name="Gujja S."/>
            <person name="Hansen M."/>
            <person name="Howarth C."/>
            <person name="Imamovic A."/>
            <person name="Ireland A."/>
            <person name="Larimer J."/>
            <person name="McCowan C."/>
            <person name="Murphy C."/>
            <person name="Pearson M."/>
            <person name="Poon T.W."/>
            <person name="Priest M."/>
            <person name="Roberts A."/>
            <person name="Saif S."/>
            <person name="Shea T."/>
            <person name="Sisk P."/>
            <person name="Sykes S."/>
            <person name="Wortman J."/>
            <person name="Nusbaum C."/>
            <person name="Birren B."/>
        </authorList>
    </citation>
    <scope>NUCLEOTIDE SEQUENCE [LARGE SCALE GENOMIC DNA]</scope>
    <source>
        <strain evidence="3 4">3_1_6</strain>
    </source>
</reference>
<keyword evidence="1" id="KW-0732">Signal</keyword>
<dbReference type="STRING" id="563192.HMPREF0179_02837"/>
<dbReference type="SUPFAM" id="SSF69118">
    <property type="entry name" value="AhpD-like"/>
    <property type="match status" value="1"/>
</dbReference>
<evidence type="ECO:0000259" key="2">
    <source>
        <dbReference type="Pfam" id="PF02627"/>
    </source>
</evidence>
<dbReference type="InterPro" id="IPR003779">
    <property type="entry name" value="CMD-like"/>
</dbReference>
<evidence type="ECO:0000256" key="1">
    <source>
        <dbReference type="SAM" id="SignalP"/>
    </source>
</evidence>
<dbReference type="HOGENOM" id="CLU_070025_0_0_7"/>
<dbReference type="Pfam" id="PF02627">
    <property type="entry name" value="CMD"/>
    <property type="match status" value="2"/>
</dbReference>
<dbReference type="GO" id="GO:0051920">
    <property type="term" value="F:peroxiredoxin activity"/>
    <property type="evidence" value="ECO:0007669"/>
    <property type="project" value="InterPro"/>
</dbReference>
<organism evidence="3 4">
    <name type="scientific">Bilophila wadsworthia (strain 3_1_6)</name>
    <dbReference type="NCBI Taxonomy" id="563192"/>
    <lineage>
        <taxon>Bacteria</taxon>
        <taxon>Pseudomonadati</taxon>
        <taxon>Thermodesulfobacteriota</taxon>
        <taxon>Desulfovibrionia</taxon>
        <taxon>Desulfovibrionales</taxon>
        <taxon>Desulfovibrionaceae</taxon>
        <taxon>Bilophila</taxon>
    </lineage>
</organism>
<dbReference type="EMBL" id="ADCP02000001">
    <property type="protein sequence ID" value="EFV43314.2"/>
    <property type="molecule type" value="Genomic_DNA"/>
</dbReference>
<dbReference type="PANTHER" id="PTHR33570">
    <property type="entry name" value="4-CARBOXYMUCONOLACTONE DECARBOXYLASE FAMILY PROTEIN"/>
    <property type="match status" value="1"/>
</dbReference>
<feature type="chain" id="PRO_5003200925" evidence="1">
    <location>
        <begin position="29"/>
        <end position="294"/>
    </location>
</feature>
<protein>
    <submittedName>
        <fullName evidence="3">4-carboxymuconolactone decarboxylase</fullName>
    </submittedName>
</protein>
<dbReference type="InterPro" id="IPR052512">
    <property type="entry name" value="4CMD/NDH-1_regulator"/>
</dbReference>
<evidence type="ECO:0000313" key="3">
    <source>
        <dbReference type="EMBL" id="EFV43314.2"/>
    </source>
</evidence>
<dbReference type="PANTHER" id="PTHR33570:SF2">
    <property type="entry name" value="CARBOXYMUCONOLACTONE DECARBOXYLASE-LIKE DOMAIN-CONTAINING PROTEIN"/>
    <property type="match status" value="1"/>
</dbReference>
<accession>E5Y9C2</accession>
<gene>
    <name evidence="3" type="ORF">HMPREF0179_02837</name>
</gene>
<dbReference type="Gene3D" id="1.20.1290.10">
    <property type="entry name" value="AhpD-like"/>
    <property type="match status" value="1"/>
</dbReference>
<feature type="signal peptide" evidence="1">
    <location>
        <begin position="1"/>
        <end position="28"/>
    </location>
</feature>
<proteinExistence type="predicted"/>
<dbReference type="AlphaFoldDB" id="E5Y9C2"/>
<keyword evidence="4" id="KW-1185">Reference proteome</keyword>